<keyword evidence="1 2" id="KW-0663">Pyridoxal phosphate</keyword>
<accession>A0A7V9WRG7</accession>
<feature type="domain" description="Alanine racemase N-terminal" evidence="5">
    <location>
        <begin position="21"/>
        <end position="223"/>
    </location>
</feature>
<evidence type="ECO:0000313" key="7">
    <source>
        <dbReference type="Proteomes" id="UP000524462"/>
    </source>
</evidence>
<dbReference type="PIRSF" id="PIRSF004848">
    <property type="entry name" value="YBL036c_PLPDEIII"/>
    <property type="match status" value="1"/>
</dbReference>
<dbReference type="HAMAP" id="MF_02087">
    <property type="entry name" value="PLP_homeostasis"/>
    <property type="match status" value="1"/>
</dbReference>
<comment type="similarity">
    <text evidence="2 4">Belongs to the pyridoxal phosphate-binding protein YggS/PROSC family.</text>
</comment>
<evidence type="ECO:0000259" key="5">
    <source>
        <dbReference type="Pfam" id="PF01168"/>
    </source>
</evidence>
<comment type="function">
    <text evidence="2">Pyridoxal 5'-phosphate (PLP)-binding protein, which is involved in PLP homeostasis.</text>
</comment>
<dbReference type="PANTHER" id="PTHR10146">
    <property type="entry name" value="PROLINE SYNTHETASE CO-TRANSCRIBED BACTERIAL HOMOLOG PROTEIN"/>
    <property type="match status" value="1"/>
</dbReference>
<dbReference type="CDD" id="cd00635">
    <property type="entry name" value="PLPDE_III_YBL036c_like"/>
    <property type="match status" value="1"/>
</dbReference>
<protein>
    <recommendedName>
        <fullName evidence="2">Pyridoxal phosphate homeostasis protein</fullName>
        <shortName evidence="2">PLP homeostasis protein</shortName>
    </recommendedName>
</protein>
<dbReference type="InterPro" id="IPR001608">
    <property type="entry name" value="Ala_racemase_N"/>
</dbReference>
<dbReference type="InterPro" id="IPR029066">
    <property type="entry name" value="PLP-binding_barrel"/>
</dbReference>
<dbReference type="NCBIfam" id="TIGR00044">
    <property type="entry name" value="YggS family pyridoxal phosphate-dependent enzyme"/>
    <property type="match status" value="1"/>
</dbReference>
<dbReference type="AlphaFoldDB" id="A0A7V9WRG7"/>
<dbReference type="Proteomes" id="UP000524462">
    <property type="component" value="Unassembled WGS sequence"/>
</dbReference>
<dbReference type="FunFam" id="3.20.20.10:FF:000011">
    <property type="entry name" value="Pyridoxal phosphate homeostasis protein"/>
    <property type="match status" value="1"/>
</dbReference>
<dbReference type="GO" id="GO:0030170">
    <property type="term" value="F:pyridoxal phosphate binding"/>
    <property type="evidence" value="ECO:0007669"/>
    <property type="project" value="UniProtKB-UniRule"/>
</dbReference>
<evidence type="ECO:0000256" key="3">
    <source>
        <dbReference type="PIRSR" id="PIRSR004848-1"/>
    </source>
</evidence>
<comment type="caution">
    <text evidence="6">The sequence shown here is derived from an EMBL/GenBank/DDBJ whole genome shotgun (WGS) entry which is preliminary data.</text>
</comment>
<evidence type="ECO:0000313" key="6">
    <source>
        <dbReference type="EMBL" id="MBA2795761.1"/>
    </source>
</evidence>
<reference evidence="6 7" key="1">
    <citation type="submission" date="2020-07" db="EMBL/GenBank/DDBJ databases">
        <title>Molecular and genomic characterization of Streptococcus porcinus isolated from diseased swine in Brazil.</title>
        <authorList>
            <person name="Moreno L.Z."/>
            <person name="Matajira C.E.C."/>
            <person name="Poor A.P."/>
            <person name="Dutra M.C."/>
            <person name="Moreno A.M."/>
        </authorList>
    </citation>
    <scope>NUCLEOTIDE SEQUENCE [LARGE SCALE GENOMIC DNA]</scope>
    <source>
        <strain evidence="6 7">SP0816-2</strain>
    </source>
</reference>
<dbReference type="SUPFAM" id="SSF51419">
    <property type="entry name" value="PLP-binding barrel"/>
    <property type="match status" value="1"/>
</dbReference>
<dbReference type="RefSeq" id="WP_181459965.1">
    <property type="nucleotide sequence ID" value="NZ_JACEGE010000012.1"/>
</dbReference>
<evidence type="ECO:0000256" key="1">
    <source>
        <dbReference type="ARBA" id="ARBA00022898"/>
    </source>
</evidence>
<evidence type="ECO:0000256" key="2">
    <source>
        <dbReference type="HAMAP-Rule" id="MF_02087"/>
    </source>
</evidence>
<dbReference type="PANTHER" id="PTHR10146:SF14">
    <property type="entry name" value="PYRIDOXAL PHOSPHATE HOMEOSTASIS PROTEIN"/>
    <property type="match status" value="1"/>
</dbReference>
<dbReference type="InterPro" id="IPR011078">
    <property type="entry name" value="PyrdxlP_homeostasis"/>
</dbReference>
<dbReference type="Gene3D" id="3.20.20.10">
    <property type="entry name" value="Alanine racemase"/>
    <property type="match status" value="1"/>
</dbReference>
<proteinExistence type="inferred from homology"/>
<dbReference type="Pfam" id="PF01168">
    <property type="entry name" value="Ala_racemase_N"/>
    <property type="match status" value="1"/>
</dbReference>
<feature type="modified residue" description="N6-(pyridoxal phosphate)lysine" evidence="2 3">
    <location>
        <position position="35"/>
    </location>
</feature>
<sequence length="231" mass="26218">MNLEQNKKTIFEQVHKACIAANRLEESVKVVAVTKHVDVSTASALLDTGVKHLAENRVDKFLEKYDALKDRDVTWHLIGSLQRRKVKDVINCVDYFHALDSLNLAQEIQKRADHPINCFLQVNISGEESKHGFSPDEVNLVLSQIAELDKIRLVGLMTMAPLDADSEIIHGIFEQAKQLRQELQQQDRKNMPFTELSMGMSNDYEIAIQHGATFVRIGTSFFKVMEKKDGI</sequence>
<gene>
    <name evidence="6" type="ORF">H1B29_04595</name>
</gene>
<comment type="cofactor">
    <cofactor evidence="3">
        <name>pyridoxal 5'-phosphate</name>
        <dbReference type="ChEBI" id="CHEBI:597326"/>
    </cofactor>
</comment>
<organism evidence="6 7">
    <name type="scientific">Streptococcus porcinus</name>
    <dbReference type="NCBI Taxonomy" id="1340"/>
    <lineage>
        <taxon>Bacteria</taxon>
        <taxon>Bacillati</taxon>
        <taxon>Bacillota</taxon>
        <taxon>Bacilli</taxon>
        <taxon>Lactobacillales</taxon>
        <taxon>Streptococcaceae</taxon>
        <taxon>Streptococcus</taxon>
    </lineage>
</organism>
<name>A0A7V9WRG7_STRPO</name>
<evidence type="ECO:0000256" key="4">
    <source>
        <dbReference type="RuleBase" id="RU004514"/>
    </source>
</evidence>
<dbReference type="EMBL" id="JACEGE010000012">
    <property type="protein sequence ID" value="MBA2795761.1"/>
    <property type="molecule type" value="Genomic_DNA"/>
</dbReference>